<evidence type="ECO:0000256" key="1">
    <source>
        <dbReference type="SAM" id="Coils"/>
    </source>
</evidence>
<reference evidence="2 3" key="1">
    <citation type="submission" date="2017-01" db="EMBL/GenBank/DDBJ databases">
        <title>First insights into the biology of 'candidatus Vampirococcus archaeovorus'.</title>
        <authorList>
            <person name="Kizina J."/>
            <person name="Jordan S."/>
            <person name="Stueber K."/>
            <person name="Reinhardt R."/>
            <person name="Harder J."/>
        </authorList>
    </citation>
    <scope>NUCLEOTIDE SEQUENCE [LARGE SCALE GENOMIC DNA]</scope>
    <source>
        <strain evidence="2 3">LiM</strain>
    </source>
</reference>
<dbReference type="AlphaFoldDB" id="A0A410P6P6"/>
<keyword evidence="1" id="KW-0175">Coiled coil</keyword>
<dbReference type="RefSeq" id="WP_128700799.1">
    <property type="nucleotide sequence ID" value="NZ_CP019384.1"/>
</dbReference>
<gene>
    <name evidence="2" type="ORF">BU251_08905</name>
</gene>
<evidence type="ECO:0000313" key="3">
    <source>
        <dbReference type="Proteomes" id="UP000287243"/>
    </source>
</evidence>
<dbReference type="OrthoDB" id="7306955at2"/>
<dbReference type="KEGG" id="vai:BU251_08905"/>
<dbReference type="Proteomes" id="UP000287243">
    <property type="component" value="Chromosome"/>
</dbReference>
<keyword evidence="3" id="KW-1185">Reference proteome</keyword>
<dbReference type="EMBL" id="CP019384">
    <property type="protein sequence ID" value="QAT17833.1"/>
    <property type="molecule type" value="Genomic_DNA"/>
</dbReference>
<organism evidence="2 3">
    <name type="scientific">Velamenicoccus archaeovorus</name>
    <dbReference type="NCBI Taxonomy" id="1930593"/>
    <lineage>
        <taxon>Bacteria</taxon>
        <taxon>Pseudomonadati</taxon>
        <taxon>Candidatus Omnitrophota</taxon>
        <taxon>Candidatus Velamenicoccus</taxon>
    </lineage>
</organism>
<protein>
    <submittedName>
        <fullName evidence="2">Uncharacterized protein</fullName>
    </submittedName>
</protein>
<accession>A0A410P6P6</accession>
<sequence length="107" mass="12438">MAVHLGGLTVNCQSCLSGRKIRCEYEVPGQEVWELNGTQYRGCPFKIVTRQSASFIRAFQFYRQGYLPNAGGWIDQSAKMLDAFEVIEKELQAIEQEMQKRRDRFKR</sequence>
<evidence type="ECO:0000313" key="2">
    <source>
        <dbReference type="EMBL" id="QAT17833.1"/>
    </source>
</evidence>
<name>A0A410P6P6_VELA1</name>
<feature type="coiled-coil region" evidence="1">
    <location>
        <begin position="77"/>
        <end position="104"/>
    </location>
</feature>
<proteinExistence type="predicted"/>